<keyword evidence="4" id="KW-0456">Lyase</keyword>
<evidence type="ECO:0000256" key="5">
    <source>
        <dbReference type="SAM" id="MobiDB-lite"/>
    </source>
</evidence>
<name>A0A6G4WN02_9HYPH</name>
<dbReference type="Pfam" id="PF01329">
    <property type="entry name" value="Pterin_4a"/>
    <property type="match status" value="1"/>
</dbReference>
<evidence type="ECO:0000256" key="1">
    <source>
        <dbReference type="ARBA" id="ARBA00001554"/>
    </source>
</evidence>
<reference evidence="6 7" key="1">
    <citation type="submission" date="2020-02" db="EMBL/GenBank/DDBJ databases">
        <title>Genome sequence of strain CCNWXJ40-4.</title>
        <authorList>
            <person name="Gao J."/>
            <person name="Sun J."/>
        </authorList>
    </citation>
    <scope>NUCLEOTIDE SEQUENCE [LARGE SCALE GENOMIC DNA]</scope>
    <source>
        <strain evidence="6 7">CCNWXJ 40-4</strain>
    </source>
</reference>
<evidence type="ECO:0000256" key="3">
    <source>
        <dbReference type="ARBA" id="ARBA00013252"/>
    </source>
</evidence>
<dbReference type="EC" id="4.2.1.96" evidence="3"/>
<dbReference type="SUPFAM" id="SSF55248">
    <property type="entry name" value="PCD-like"/>
    <property type="match status" value="1"/>
</dbReference>
<dbReference type="CDD" id="cd00913">
    <property type="entry name" value="PCD_DCoH_subfamily_a"/>
    <property type="match status" value="1"/>
</dbReference>
<dbReference type="GO" id="GO:0006729">
    <property type="term" value="P:tetrahydrobiopterin biosynthetic process"/>
    <property type="evidence" value="ECO:0007669"/>
    <property type="project" value="InterPro"/>
</dbReference>
<organism evidence="6 7">
    <name type="scientific">Allomesorhizobium camelthorni</name>
    <dbReference type="NCBI Taxonomy" id="475069"/>
    <lineage>
        <taxon>Bacteria</taxon>
        <taxon>Pseudomonadati</taxon>
        <taxon>Pseudomonadota</taxon>
        <taxon>Alphaproteobacteria</taxon>
        <taxon>Hyphomicrobiales</taxon>
        <taxon>Phyllobacteriaceae</taxon>
        <taxon>Allomesorhizobium</taxon>
    </lineage>
</organism>
<evidence type="ECO:0000256" key="2">
    <source>
        <dbReference type="ARBA" id="ARBA00006472"/>
    </source>
</evidence>
<feature type="region of interest" description="Disordered" evidence="5">
    <location>
        <begin position="1"/>
        <end position="21"/>
    </location>
</feature>
<dbReference type="Gene3D" id="3.30.1360.20">
    <property type="entry name" value="Transcriptional coactivator/pterin dehydratase"/>
    <property type="match status" value="1"/>
</dbReference>
<dbReference type="AlphaFoldDB" id="A0A6G4WN02"/>
<dbReference type="PANTHER" id="PTHR42805">
    <property type="entry name" value="PTERIN-4-ALPHA-CARBINOLAMINE DEHYDRATASE-RELATED"/>
    <property type="match status" value="1"/>
</dbReference>
<comment type="caution">
    <text evidence="6">The sequence shown here is derived from an EMBL/GenBank/DDBJ whole genome shotgun (WGS) entry which is preliminary data.</text>
</comment>
<dbReference type="GO" id="GO:0008124">
    <property type="term" value="F:4-alpha-hydroxytetrahydrobiopterin dehydratase activity"/>
    <property type="evidence" value="ECO:0007669"/>
    <property type="project" value="UniProtKB-EC"/>
</dbReference>
<sequence length="108" mass="12171">MNGRRSSRVRPSSLPDHAGSAEGYLSHIPGWELLEEAHLLRRKFTFADFRQSLSFVDEAGRLAEEEGHHPDICFGWGYAAISLQTRKIKGLHENDFIMAAKINQFTGS</sequence>
<dbReference type="InterPro" id="IPR036428">
    <property type="entry name" value="PCD_sf"/>
</dbReference>
<comment type="similarity">
    <text evidence="2">Belongs to the pterin-4-alpha-carbinolamine dehydratase family.</text>
</comment>
<proteinExistence type="inferred from homology"/>
<dbReference type="InterPro" id="IPR050376">
    <property type="entry name" value="Pterin-4-alpha-carb_dehyd"/>
</dbReference>
<accession>A0A6G4WN02</accession>
<dbReference type="PANTHER" id="PTHR42805:SF1">
    <property type="entry name" value="PTERIN-4-ALPHA-CARBINOLAMINE DEHYDRATASE-RELATED"/>
    <property type="match status" value="1"/>
</dbReference>
<gene>
    <name evidence="6" type="ORF">G6N73_35170</name>
</gene>
<dbReference type="RefSeq" id="WP_165034465.1">
    <property type="nucleotide sequence ID" value="NZ_JAAKZF010000202.1"/>
</dbReference>
<evidence type="ECO:0000256" key="4">
    <source>
        <dbReference type="ARBA" id="ARBA00023239"/>
    </source>
</evidence>
<dbReference type="InterPro" id="IPR001533">
    <property type="entry name" value="Pterin_deHydtase"/>
</dbReference>
<dbReference type="Proteomes" id="UP001642900">
    <property type="component" value="Unassembled WGS sequence"/>
</dbReference>
<evidence type="ECO:0000313" key="6">
    <source>
        <dbReference type="EMBL" id="NGO56141.1"/>
    </source>
</evidence>
<keyword evidence="7" id="KW-1185">Reference proteome</keyword>
<comment type="catalytic activity">
    <reaction evidence="1">
        <text>(4aS,6R)-4a-hydroxy-L-erythro-5,6,7,8-tetrahydrobiopterin = (6R)-L-erythro-6,7-dihydrobiopterin + H2O</text>
        <dbReference type="Rhea" id="RHEA:11920"/>
        <dbReference type="ChEBI" id="CHEBI:15377"/>
        <dbReference type="ChEBI" id="CHEBI:15642"/>
        <dbReference type="ChEBI" id="CHEBI:43120"/>
        <dbReference type="EC" id="4.2.1.96"/>
    </reaction>
</comment>
<dbReference type="EMBL" id="JAAKZF010000202">
    <property type="protein sequence ID" value="NGO56141.1"/>
    <property type="molecule type" value="Genomic_DNA"/>
</dbReference>
<evidence type="ECO:0000313" key="7">
    <source>
        <dbReference type="Proteomes" id="UP001642900"/>
    </source>
</evidence>
<protein>
    <recommendedName>
        <fullName evidence="3">4a-hydroxytetrahydrobiopterin dehydratase</fullName>
        <ecNumber evidence="3">4.2.1.96</ecNumber>
    </recommendedName>
</protein>